<dbReference type="InterPro" id="IPR041569">
    <property type="entry name" value="AAA_lid_3"/>
</dbReference>
<dbReference type="Pfam" id="PF01434">
    <property type="entry name" value="Peptidase_M41"/>
    <property type="match status" value="1"/>
</dbReference>
<evidence type="ECO:0000256" key="12">
    <source>
        <dbReference type="ARBA" id="ARBA00023136"/>
    </source>
</evidence>
<feature type="region of interest" description="Disordered" evidence="16">
    <location>
        <begin position="610"/>
        <end position="642"/>
    </location>
</feature>
<evidence type="ECO:0000256" key="7">
    <source>
        <dbReference type="ARBA" id="ARBA00022801"/>
    </source>
</evidence>
<dbReference type="Gene3D" id="1.10.8.60">
    <property type="match status" value="1"/>
</dbReference>
<dbReference type="FunFam" id="1.20.58.760:FF:000001">
    <property type="entry name" value="ATP-dependent zinc metalloprotease FtsH"/>
    <property type="match status" value="1"/>
</dbReference>
<dbReference type="InterPro" id="IPR037219">
    <property type="entry name" value="Peptidase_M41-like"/>
</dbReference>
<protein>
    <recommendedName>
        <fullName evidence="14">ATP-dependent zinc metalloprotease FtsH</fullName>
        <ecNumber evidence="14">3.4.24.-</ecNumber>
    </recommendedName>
</protein>
<dbReference type="SUPFAM" id="SSF52540">
    <property type="entry name" value="P-loop containing nucleoside triphosphate hydrolases"/>
    <property type="match status" value="1"/>
</dbReference>
<evidence type="ECO:0000256" key="5">
    <source>
        <dbReference type="ARBA" id="ARBA00022723"/>
    </source>
</evidence>
<dbReference type="GO" id="GO:0005524">
    <property type="term" value="F:ATP binding"/>
    <property type="evidence" value="ECO:0007669"/>
    <property type="project" value="UniProtKB-UniRule"/>
</dbReference>
<keyword evidence="5 14" id="KW-0479">Metal-binding</keyword>
<dbReference type="EMBL" id="LCRX01000002">
    <property type="protein sequence ID" value="KKW42887.1"/>
    <property type="molecule type" value="Genomic_DNA"/>
</dbReference>
<evidence type="ECO:0000256" key="13">
    <source>
        <dbReference type="ARBA" id="ARBA00061570"/>
    </source>
</evidence>
<comment type="similarity">
    <text evidence="2 14">In the C-terminal section; belongs to the peptidase M41 family.</text>
</comment>
<feature type="active site" evidence="14">
    <location>
        <position position="428"/>
    </location>
</feature>
<dbReference type="FunFam" id="1.10.8.60:FF:000001">
    <property type="entry name" value="ATP-dependent zinc metalloprotease FtsH"/>
    <property type="match status" value="1"/>
</dbReference>
<keyword evidence="6 14" id="KW-0547">Nucleotide-binding</keyword>
<accession>A0A0G2ANG1</accession>
<dbReference type="SMART" id="SM00382">
    <property type="entry name" value="AAA"/>
    <property type="match status" value="1"/>
</dbReference>
<comment type="cofactor">
    <cofactor evidence="14">
        <name>Zn(2+)</name>
        <dbReference type="ChEBI" id="CHEBI:29105"/>
    </cofactor>
    <text evidence="14">Binds 1 zinc ion per subunit.</text>
</comment>
<comment type="caution">
    <text evidence="18">The sequence shown here is derived from an EMBL/GenBank/DDBJ whole genome shotgun (WGS) entry which is preliminary data.</text>
</comment>
<dbReference type="NCBIfam" id="TIGR01241">
    <property type="entry name" value="FtsH_fam"/>
    <property type="match status" value="1"/>
</dbReference>
<dbReference type="SUPFAM" id="SSF140990">
    <property type="entry name" value="FtsH protease domain-like"/>
    <property type="match status" value="1"/>
</dbReference>
<keyword evidence="3 14" id="KW-0645">Protease</keyword>
<dbReference type="Proteomes" id="UP000033870">
    <property type="component" value="Unassembled WGS sequence"/>
</dbReference>
<evidence type="ECO:0000256" key="4">
    <source>
        <dbReference type="ARBA" id="ARBA00022692"/>
    </source>
</evidence>
<dbReference type="Gene3D" id="1.20.58.760">
    <property type="entry name" value="Peptidase M41"/>
    <property type="match status" value="1"/>
</dbReference>
<feature type="binding site" evidence="14">
    <location>
        <position position="431"/>
    </location>
    <ligand>
        <name>Zn(2+)</name>
        <dbReference type="ChEBI" id="CHEBI:29105"/>
        <note>catalytic</note>
    </ligand>
</feature>
<feature type="compositionally biased region" description="Gly residues" evidence="16">
    <location>
        <begin position="620"/>
        <end position="630"/>
    </location>
</feature>
<keyword evidence="4 14" id="KW-0812">Transmembrane</keyword>
<dbReference type="Pfam" id="PF00004">
    <property type="entry name" value="AAA"/>
    <property type="match status" value="1"/>
</dbReference>
<name>A0A0G2ANG1_9BACT</name>
<dbReference type="AlphaFoldDB" id="A0A0G2ANG1"/>
<dbReference type="InterPro" id="IPR027417">
    <property type="entry name" value="P-loop_NTPase"/>
</dbReference>
<feature type="binding site" evidence="14">
    <location>
        <position position="427"/>
    </location>
    <ligand>
        <name>Zn(2+)</name>
        <dbReference type="ChEBI" id="CHEBI:29105"/>
        <note>catalytic</note>
    </ligand>
</feature>
<evidence type="ECO:0000259" key="17">
    <source>
        <dbReference type="SMART" id="SM00382"/>
    </source>
</evidence>
<comment type="function">
    <text evidence="14">Acts as a processive, ATP-dependent zinc metallopeptidase for both cytoplasmic and membrane proteins. Plays a role in the quality control of integral membrane proteins.</text>
</comment>
<dbReference type="InterPro" id="IPR003959">
    <property type="entry name" value="ATPase_AAA_core"/>
</dbReference>
<keyword evidence="8 14" id="KW-0862">Zinc</keyword>
<feature type="domain" description="AAA+ ATPase" evidence="17">
    <location>
        <begin position="197"/>
        <end position="336"/>
    </location>
</feature>
<dbReference type="PANTHER" id="PTHR23076:SF97">
    <property type="entry name" value="ATP-DEPENDENT ZINC METALLOPROTEASE YME1L1"/>
    <property type="match status" value="1"/>
</dbReference>
<feature type="compositionally biased region" description="Pro residues" evidence="16">
    <location>
        <begin position="633"/>
        <end position="642"/>
    </location>
</feature>
<evidence type="ECO:0000256" key="15">
    <source>
        <dbReference type="RuleBase" id="RU003651"/>
    </source>
</evidence>
<keyword evidence="7 14" id="KW-0378">Hydrolase</keyword>
<evidence type="ECO:0000256" key="10">
    <source>
        <dbReference type="ARBA" id="ARBA00022989"/>
    </source>
</evidence>
<comment type="similarity">
    <text evidence="13 14">In the central section; belongs to the AAA ATPase family.</text>
</comment>
<organism evidence="18 19">
    <name type="scientific">Candidatus Magasanikbacteria bacterium GW2011_GWA2_56_11</name>
    <dbReference type="NCBI Taxonomy" id="1619044"/>
    <lineage>
        <taxon>Bacteria</taxon>
        <taxon>Candidatus Magasanikiibacteriota</taxon>
    </lineage>
</organism>
<dbReference type="GO" id="GO:0004176">
    <property type="term" value="F:ATP-dependent peptidase activity"/>
    <property type="evidence" value="ECO:0007669"/>
    <property type="project" value="InterPro"/>
</dbReference>
<feature type="transmembrane region" description="Helical" evidence="14">
    <location>
        <begin position="110"/>
        <end position="132"/>
    </location>
</feature>
<dbReference type="GO" id="GO:0008270">
    <property type="term" value="F:zinc ion binding"/>
    <property type="evidence" value="ECO:0007669"/>
    <property type="project" value="UniProtKB-UniRule"/>
</dbReference>
<evidence type="ECO:0000256" key="11">
    <source>
        <dbReference type="ARBA" id="ARBA00023049"/>
    </source>
</evidence>
<keyword evidence="10 14" id="KW-1133">Transmembrane helix</keyword>
<feature type="binding site" evidence="14">
    <location>
        <position position="505"/>
    </location>
    <ligand>
        <name>Zn(2+)</name>
        <dbReference type="ChEBI" id="CHEBI:29105"/>
        <note>catalytic</note>
    </ligand>
</feature>
<comment type="subcellular location">
    <subcellularLocation>
        <location evidence="14">Cell membrane</location>
        <topology evidence="14">Multi-pass membrane protein</topology>
        <orientation evidence="14">Cytoplasmic side</orientation>
    </subcellularLocation>
    <subcellularLocation>
        <location evidence="1">Membrane</location>
    </subcellularLocation>
</comment>
<evidence type="ECO:0000256" key="14">
    <source>
        <dbReference type="HAMAP-Rule" id="MF_01458"/>
    </source>
</evidence>
<reference evidence="18 19" key="1">
    <citation type="journal article" date="2015" name="Nature">
        <title>rRNA introns, odd ribosomes, and small enigmatic genomes across a large radiation of phyla.</title>
        <authorList>
            <person name="Brown C.T."/>
            <person name="Hug L.A."/>
            <person name="Thomas B.C."/>
            <person name="Sharon I."/>
            <person name="Castelle C.J."/>
            <person name="Singh A."/>
            <person name="Wilkins M.J."/>
            <person name="Williams K.H."/>
            <person name="Banfield J.F."/>
        </authorList>
    </citation>
    <scope>NUCLEOTIDE SEQUENCE [LARGE SCALE GENOMIC DNA]</scope>
</reference>
<gene>
    <name evidence="14" type="primary">ftsH</name>
    <name evidence="18" type="ORF">UY92_C0002G0004</name>
</gene>
<proteinExistence type="inferred from homology"/>
<feature type="binding site" evidence="14">
    <location>
        <begin position="205"/>
        <end position="212"/>
    </location>
    <ligand>
        <name>ATP</name>
        <dbReference type="ChEBI" id="CHEBI:30616"/>
    </ligand>
</feature>
<dbReference type="PATRIC" id="fig|1619044.3.peg.113"/>
<dbReference type="Gene3D" id="3.40.50.300">
    <property type="entry name" value="P-loop containing nucleotide triphosphate hydrolases"/>
    <property type="match status" value="1"/>
</dbReference>
<dbReference type="HAMAP" id="MF_01458">
    <property type="entry name" value="FtsH"/>
    <property type="match status" value="1"/>
</dbReference>
<dbReference type="Pfam" id="PF17862">
    <property type="entry name" value="AAA_lid_3"/>
    <property type="match status" value="1"/>
</dbReference>
<keyword evidence="9 14" id="KW-0067">ATP-binding</keyword>
<dbReference type="GO" id="GO:0016887">
    <property type="term" value="F:ATP hydrolysis activity"/>
    <property type="evidence" value="ECO:0007669"/>
    <property type="project" value="UniProtKB-UniRule"/>
</dbReference>
<evidence type="ECO:0000313" key="19">
    <source>
        <dbReference type="Proteomes" id="UP000033870"/>
    </source>
</evidence>
<dbReference type="CDD" id="cd19501">
    <property type="entry name" value="RecA-like_FtsH"/>
    <property type="match status" value="1"/>
</dbReference>
<dbReference type="InterPro" id="IPR003960">
    <property type="entry name" value="ATPase_AAA_CS"/>
</dbReference>
<comment type="subunit">
    <text evidence="14">Homohexamer.</text>
</comment>
<evidence type="ECO:0000256" key="1">
    <source>
        <dbReference type="ARBA" id="ARBA00004370"/>
    </source>
</evidence>
<dbReference type="InterPro" id="IPR003593">
    <property type="entry name" value="AAA+_ATPase"/>
</dbReference>
<evidence type="ECO:0000256" key="16">
    <source>
        <dbReference type="SAM" id="MobiDB-lite"/>
    </source>
</evidence>
<dbReference type="PANTHER" id="PTHR23076">
    <property type="entry name" value="METALLOPROTEASE M41 FTSH"/>
    <property type="match status" value="1"/>
</dbReference>
<keyword evidence="12 14" id="KW-0472">Membrane</keyword>
<dbReference type="GO" id="GO:0005886">
    <property type="term" value="C:plasma membrane"/>
    <property type="evidence" value="ECO:0007669"/>
    <property type="project" value="UniProtKB-SubCell"/>
</dbReference>
<dbReference type="InterPro" id="IPR005936">
    <property type="entry name" value="FtsH"/>
</dbReference>
<keyword evidence="14" id="KW-1003">Cell membrane</keyword>
<dbReference type="FunFam" id="3.40.50.300:FF:000001">
    <property type="entry name" value="ATP-dependent zinc metalloprotease FtsH"/>
    <property type="match status" value="1"/>
</dbReference>
<evidence type="ECO:0000256" key="6">
    <source>
        <dbReference type="ARBA" id="ARBA00022741"/>
    </source>
</evidence>
<evidence type="ECO:0000256" key="8">
    <source>
        <dbReference type="ARBA" id="ARBA00022833"/>
    </source>
</evidence>
<dbReference type="GO" id="GO:0004222">
    <property type="term" value="F:metalloendopeptidase activity"/>
    <property type="evidence" value="ECO:0007669"/>
    <property type="project" value="InterPro"/>
</dbReference>
<dbReference type="GO" id="GO:0006508">
    <property type="term" value="P:proteolysis"/>
    <property type="evidence" value="ECO:0007669"/>
    <property type="project" value="UniProtKB-KW"/>
</dbReference>
<comment type="similarity">
    <text evidence="15">Belongs to the AAA ATPase family.</text>
</comment>
<evidence type="ECO:0000256" key="9">
    <source>
        <dbReference type="ARBA" id="ARBA00022840"/>
    </source>
</evidence>
<dbReference type="InterPro" id="IPR000642">
    <property type="entry name" value="Peptidase_M41"/>
</dbReference>
<keyword evidence="11 14" id="KW-0482">Metalloprotease</keyword>
<evidence type="ECO:0000313" key="18">
    <source>
        <dbReference type="EMBL" id="KKW42887.1"/>
    </source>
</evidence>
<dbReference type="GO" id="GO:0030163">
    <property type="term" value="P:protein catabolic process"/>
    <property type="evidence" value="ECO:0007669"/>
    <property type="project" value="UniProtKB-UniRule"/>
</dbReference>
<sequence length="642" mass="70201">MKNLLKNFAYVVLVLFVIAGVLSFSNVAKEKPESAGISRLVQEINNETVQSVEVEGDTMTVRLKDDQAKPLEVKKEFNQSFSELMDNYGVAPEKLQKVDVAVKEQGGWKFWLGALAPYLLPFLLIIGLVYFMSRQVQGVNSRAMNFGQSTARQVKPDEKNKKTFKDVAGAVEAKEELEEIVDFLRDPAKFAAVGAKIPKGVLLMGSPGTGKTLLAKAVAGEANVPFFHMSGSEFVEMFVGVGASRVRDLFGRAKKSAPAIVFIDEIDAVGRKRGAGLGGSHDEREQTLNQILVEMDGFDPHIGVIVMAATNRPDVLDPALLRPGRFDRRVVIDLPDINDREEILKVHAVNKPLRPEVSLRKLAERTPGFSGADLENLLNEAAILAVRQGRKEVTERDVLDSVDKVLLGPEKRSRLMTAHDREMTAYHEGGHALIGHFMPNCDPVRKVSIIGRGMAGGYTLSMPEADVRYRTLAKFKDDLAMMLGGYVAERLIYGDEQLTTGPSSDLKKATQTVTAMVMQYGMSDKLGPRQYGDNEGLIFLAEEIHHKKNYSEKTAEMIDAEIGRLLDEATARSQKVLKDHRAELDKLVKALLEKETVEQEDFLALMGGPAPKTAEALSGKGPGNVGGVETGPGPAPVGKPGQ</sequence>
<dbReference type="PROSITE" id="PS00674">
    <property type="entry name" value="AAA"/>
    <property type="match status" value="1"/>
</dbReference>
<evidence type="ECO:0000256" key="2">
    <source>
        <dbReference type="ARBA" id="ARBA00010044"/>
    </source>
</evidence>
<feature type="transmembrane region" description="Helical" evidence="14">
    <location>
        <begin position="7"/>
        <end position="28"/>
    </location>
</feature>
<dbReference type="STRING" id="1619044.UY92_C0002G0004"/>
<dbReference type="EC" id="3.4.24.-" evidence="14"/>
<evidence type="ECO:0000256" key="3">
    <source>
        <dbReference type="ARBA" id="ARBA00022670"/>
    </source>
</evidence>